<keyword evidence="10 13" id="KW-0648">Protein biosynthesis</keyword>
<dbReference type="InterPro" id="IPR004154">
    <property type="entry name" value="Anticodon-bd"/>
</dbReference>
<dbReference type="InterPro" id="IPR004095">
    <property type="entry name" value="TGS"/>
</dbReference>
<dbReference type="PROSITE" id="PS51880">
    <property type="entry name" value="TGS"/>
    <property type="match status" value="1"/>
</dbReference>
<evidence type="ECO:0000256" key="4">
    <source>
        <dbReference type="ARBA" id="ARBA00022598"/>
    </source>
</evidence>
<dbReference type="Pfam" id="PF00587">
    <property type="entry name" value="tRNA-synt_2b"/>
    <property type="match status" value="1"/>
</dbReference>
<dbReference type="SUPFAM" id="SSF81271">
    <property type="entry name" value="TGS-like"/>
    <property type="match status" value="1"/>
</dbReference>
<dbReference type="Gene3D" id="3.10.20.30">
    <property type="match status" value="1"/>
</dbReference>
<evidence type="ECO:0000256" key="8">
    <source>
        <dbReference type="ARBA" id="ARBA00022840"/>
    </source>
</evidence>
<keyword evidence="17" id="KW-1185">Reference proteome</keyword>
<keyword evidence="4 13" id="KW-0436">Ligase</keyword>
<dbReference type="InterPro" id="IPR033728">
    <property type="entry name" value="ThrRS_core"/>
</dbReference>
<comment type="subunit">
    <text evidence="13">Homodimer.</text>
</comment>
<feature type="binding site" evidence="13">
    <location>
        <position position="386"/>
    </location>
    <ligand>
        <name>Zn(2+)</name>
        <dbReference type="ChEBI" id="CHEBI:29105"/>
        <note>catalytic</note>
    </ligand>
</feature>
<protein>
    <recommendedName>
        <fullName evidence="13">Threonine--tRNA ligase</fullName>
        <ecNumber evidence="13">6.1.1.3</ecNumber>
    </recommendedName>
    <alternativeName>
        <fullName evidence="13">Threonyl-tRNA synthetase</fullName>
        <shortName evidence="13">ThrRS</shortName>
    </alternativeName>
</protein>
<comment type="similarity">
    <text evidence="1 13">Belongs to the class-II aminoacyl-tRNA synthetase family.</text>
</comment>
<dbReference type="InterPro" id="IPR012675">
    <property type="entry name" value="Beta-grasp_dom_sf"/>
</dbReference>
<evidence type="ECO:0000256" key="3">
    <source>
        <dbReference type="ARBA" id="ARBA00022555"/>
    </source>
</evidence>
<evidence type="ECO:0000256" key="1">
    <source>
        <dbReference type="ARBA" id="ARBA00008226"/>
    </source>
</evidence>
<dbReference type="InterPro" id="IPR012947">
    <property type="entry name" value="tRNA_SAD"/>
</dbReference>
<comment type="subcellular location">
    <subcellularLocation>
        <location evidence="13">Cytoplasm</location>
    </subcellularLocation>
</comment>
<reference evidence="17" key="1">
    <citation type="journal article" date="2019" name="Int. J. Syst. Evol. Microbiol.">
        <title>The Global Catalogue of Microorganisms (GCM) 10K type strain sequencing project: providing services to taxonomists for standard genome sequencing and annotation.</title>
        <authorList>
            <consortium name="The Broad Institute Genomics Platform"/>
            <consortium name="The Broad Institute Genome Sequencing Center for Infectious Disease"/>
            <person name="Wu L."/>
            <person name="Ma J."/>
        </authorList>
    </citation>
    <scope>NUCLEOTIDE SEQUENCE [LARGE SCALE GENOMIC DNA]</scope>
    <source>
        <strain evidence="17">JCM 18019</strain>
    </source>
</reference>
<dbReference type="InterPro" id="IPR012676">
    <property type="entry name" value="TGS-like"/>
</dbReference>
<feature type="binding site" evidence="13">
    <location>
        <position position="516"/>
    </location>
    <ligand>
        <name>Zn(2+)</name>
        <dbReference type="ChEBI" id="CHEBI:29105"/>
        <note>catalytic</note>
    </ligand>
</feature>
<keyword evidence="6 13" id="KW-0547">Nucleotide-binding</keyword>
<comment type="cofactor">
    <cofactor evidence="13">
        <name>Zn(2+)</name>
        <dbReference type="ChEBI" id="CHEBI:29105"/>
    </cofactor>
    <text evidence="13">Binds 1 zinc ion per subunit.</text>
</comment>
<evidence type="ECO:0000256" key="12">
    <source>
        <dbReference type="ARBA" id="ARBA00049515"/>
    </source>
</evidence>
<keyword evidence="9 13" id="KW-0694">RNA-binding</keyword>
<evidence type="ECO:0000313" key="16">
    <source>
        <dbReference type="EMBL" id="GAA5088073.1"/>
    </source>
</evidence>
<dbReference type="CDD" id="cd00771">
    <property type="entry name" value="ThrRS_core"/>
    <property type="match status" value="1"/>
</dbReference>
<dbReference type="InterPro" id="IPR047246">
    <property type="entry name" value="ThrRS_anticodon"/>
</dbReference>
<dbReference type="GO" id="GO:0016874">
    <property type="term" value="F:ligase activity"/>
    <property type="evidence" value="ECO:0007669"/>
    <property type="project" value="UniProtKB-KW"/>
</dbReference>
<evidence type="ECO:0000259" key="14">
    <source>
        <dbReference type="PROSITE" id="PS50862"/>
    </source>
</evidence>
<dbReference type="InterPro" id="IPR018163">
    <property type="entry name" value="Thr/Ala-tRNA-synth_IIc_edit"/>
</dbReference>
<gene>
    <name evidence="13 16" type="primary">thrS</name>
    <name evidence="16" type="ORF">GCM10023210_11340</name>
</gene>
<dbReference type="SMART" id="SM00863">
    <property type="entry name" value="tRNA_SAD"/>
    <property type="match status" value="1"/>
</dbReference>
<dbReference type="Gene3D" id="3.30.980.10">
    <property type="entry name" value="Threonyl-trna Synthetase, Chain A, domain 2"/>
    <property type="match status" value="1"/>
</dbReference>
<feature type="domain" description="Aminoacyl-transfer RNA synthetases class-II family profile" evidence="14">
    <location>
        <begin position="240"/>
        <end position="551"/>
    </location>
</feature>
<dbReference type="SUPFAM" id="SSF55186">
    <property type="entry name" value="ThrRS/AlaRS common domain"/>
    <property type="match status" value="1"/>
</dbReference>
<keyword evidence="11 13" id="KW-0030">Aminoacyl-tRNA synthetase</keyword>
<evidence type="ECO:0000256" key="9">
    <source>
        <dbReference type="ARBA" id="ARBA00022884"/>
    </source>
</evidence>
<keyword evidence="7 13" id="KW-0862">Zinc</keyword>
<comment type="caution">
    <text evidence="16">The sequence shown here is derived from an EMBL/GenBank/DDBJ whole genome shotgun (WGS) entry which is preliminary data.</text>
</comment>
<evidence type="ECO:0000256" key="5">
    <source>
        <dbReference type="ARBA" id="ARBA00022723"/>
    </source>
</evidence>
<dbReference type="PANTHER" id="PTHR11451:SF44">
    <property type="entry name" value="THREONINE--TRNA LIGASE, CHLOROPLASTIC_MITOCHONDRIAL 2"/>
    <property type="match status" value="1"/>
</dbReference>
<dbReference type="CDD" id="cd00860">
    <property type="entry name" value="ThrRS_anticodon"/>
    <property type="match status" value="1"/>
</dbReference>
<dbReference type="PANTHER" id="PTHR11451">
    <property type="entry name" value="THREONINE-TRNA LIGASE"/>
    <property type="match status" value="1"/>
</dbReference>
<dbReference type="Proteomes" id="UP001500353">
    <property type="component" value="Unassembled WGS sequence"/>
</dbReference>
<organism evidence="16 17">
    <name type="scientific">Chryseobacterium ginsengisoli</name>
    <dbReference type="NCBI Taxonomy" id="363853"/>
    <lineage>
        <taxon>Bacteria</taxon>
        <taxon>Pseudomonadati</taxon>
        <taxon>Bacteroidota</taxon>
        <taxon>Flavobacteriia</taxon>
        <taxon>Flavobacteriales</taxon>
        <taxon>Weeksellaceae</taxon>
        <taxon>Chryseobacterium group</taxon>
        <taxon>Chryseobacterium</taxon>
    </lineage>
</organism>
<name>A0ABP9M2J3_9FLAO</name>
<dbReference type="PRINTS" id="PR01047">
    <property type="entry name" value="TRNASYNTHTHR"/>
</dbReference>
<evidence type="ECO:0000313" key="17">
    <source>
        <dbReference type="Proteomes" id="UP001500353"/>
    </source>
</evidence>
<evidence type="ECO:0000259" key="15">
    <source>
        <dbReference type="PROSITE" id="PS51880"/>
    </source>
</evidence>
<dbReference type="Pfam" id="PF07973">
    <property type="entry name" value="tRNA_SAD"/>
    <property type="match status" value="1"/>
</dbReference>
<comment type="catalytic activity">
    <reaction evidence="12 13">
        <text>tRNA(Thr) + L-threonine + ATP = L-threonyl-tRNA(Thr) + AMP + diphosphate + H(+)</text>
        <dbReference type="Rhea" id="RHEA:24624"/>
        <dbReference type="Rhea" id="RHEA-COMP:9670"/>
        <dbReference type="Rhea" id="RHEA-COMP:9704"/>
        <dbReference type="ChEBI" id="CHEBI:15378"/>
        <dbReference type="ChEBI" id="CHEBI:30616"/>
        <dbReference type="ChEBI" id="CHEBI:33019"/>
        <dbReference type="ChEBI" id="CHEBI:57926"/>
        <dbReference type="ChEBI" id="CHEBI:78442"/>
        <dbReference type="ChEBI" id="CHEBI:78534"/>
        <dbReference type="ChEBI" id="CHEBI:456215"/>
        <dbReference type="EC" id="6.1.1.3"/>
    </reaction>
</comment>
<dbReference type="EMBL" id="BAABHX010000002">
    <property type="protein sequence ID" value="GAA5088073.1"/>
    <property type="molecule type" value="Genomic_DNA"/>
</dbReference>
<dbReference type="InterPro" id="IPR006195">
    <property type="entry name" value="aa-tRNA-synth_II"/>
</dbReference>
<dbReference type="SUPFAM" id="SSF55681">
    <property type="entry name" value="Class II aaRS and biotin synthetases"/>
    <property type="match status" value="1"/>
</dbReference>
<dbReference type="PROSITE" id="PS50862">
    <property type="entry name" value="AA_TRNA_LIGASE_II"/>
    <property type="match status" value="1"/>
</dbReference>
<sequence length="645" mass="73032">MIKITLPDNSVKEFEAGVTPLDVAKSISEGLARNTISAVVNDKQVETTTPITTDSTVQLLTWNDDLGKKAFWHSSAHLLAQAILEFYPDAKLTIGPAIEKGFYYDVDFGDESLSDKDFEKIEKKVLENAKKGSTFSLYPVSKEEALKTYADNPYKVELISNLNDGEITFVTHDNFTDLCRGGHIPNTGIVKAMKILNAAGAYWRGNENNPQLTRVYGISFPKQKDLTEYLELLEEAKKRDHRKLGKELGIFAFSEKVGQGLPLWLPKGAALRKKLENFLSAAQKKAGYEFVISPHIGAKELYVTSGHWDKYGADSFQPIKTPNEGEEFMLKPMNCPHHCEIYKTSQWSYRDLPKRYAEFGTVYRYEQSGELHGLTRVRGFTQDDAHLFCTPDQLMDEFKKTIDLVLYVFGSLGFADFTAQISLRDPENKEKYIGSDENWEKAENAIVTAATEKGLNTVTEYGEAAFYGPKLDFMVKDALGRKWQLGTIQVDYNLPERFDLWYTGNDGEKHRPVMIHRAPFGSMERFIAILIENTAGDFPLWLAPDQFIILPISEKYVDYAKKVSQLLENHDISGLIDDRNEKTGKKIRDAELKKIPFMIVVGENEEKDGTISVRRRGEGDLGAMSIENFVTYFKEQSKTGFEFNA</sequence>
<dbReference type="InterPro" id="IPR002314">
    <property type="entry name" value="aa-tRNA-synt_IIb"/>
</dbReference>
<comment type="caution">
    <text evidence="13">Lacks conserved residue(s) required for the propagation of feature annotation.</text>
</comment>
<keyword evidence="3 13" id="KW-0820">tRNA-binding</keyword>
<dbReference type="Gene3D" id="3.30.54.20">
    <property type="match status" value="1"/>
</dbReference>
<dbReference type="Pfam" id="PF02824">
    <property type="entry name" value="TGS"/>
    <property type="match status" value="1"/>
</dbReference>
<evidence type="ECO:0000256" key="6">
    <source>
        <dbReference type="ARBA" id="ARBA00022741"/>
    </source>
</evidence>
<evidence type="ECO:0000256" key="11">
    <source>
        <dbReference type="ARBA" id="ARBA00023146"/>
    </source>
</evidence>
<evidence type="ECO:0000256" key="7">
    <source>
        <dbReference type="ARBA" id="ARBA00022833"/>
    </source>
</evidence>
<dbReference type="SUPFAM" id="SSF52954">
    <property type="entry name" value="Class II aaRS ABD-related"/>
    <property type="match status" value="1"/>
</dbReference>
<proteinExistence type="inferred from homology"/>
<keyword evidence="8 13" id="KW-0067">ATP-binding</keyword>
<dbReference type="Pfam" id="PF03129">
    <property type="entry name" value="HGTP_anticodon"/>
    <property type="match status" value="1"/>
</dbReference>
<dbReference type="InterPro" id="IPR045864">
    <property type="entry name" value="aa-tRNA-synth_II/BPL/LPL"/>
</dbReference>
<dbReference type="CDD" id="cd01667">
    <property type="entry name" value="TGS_ThrRS"/>
    <property type="match status" value="1"/>
</dbReference>
<evidence type="ECO:0000256" key="10">
    <source>
        <dbReference type="ARBA" id="ARBA00022917"/>
    </source>
</evidence>
<dbReference type="InterPro" id="IPR002320">
    <property type="entry name" value="Thr-tRNA-ligase_IIa"/>
</dbReference>
<dbReference type="NCBIfam" id="TIGR00418">
    <property type="entry name" value="thrS"/>
    <property type="match status" value="1"/>
</dbReference>
<feature type="domain" description="TGS" evidence="15">
    <location>
        <begin position="1"/>
        <end position="61"/>
    </location>
</feature>
<keyword evidence="2 13" id="KW-0963">Cytoplasm</keyword>
<dbReference type="InterPro" id="IPR036621">
    <property type="entry name" value="Anticodon-bd_dom_sf"/>
</dbReference>
<evidence type="ECO:0000256" key="13">
    <source>
        <dbReference type="HAMAP-Rule" id="MF_00184"/>
    </source>
</evidence>
<feature type="binding site" evidence="13">
    <location>
        <position position="335"/>
    </location>
    <ligand>
        <name>Zn(2+)</name>
        <dbReference type="ChEBI" id="CHEBI:29105"/>
        <note>catalytic</note>
    </ligand>
</feature>
<evidence type="ECO:0000256" key="2">
    <source>
        <dbReference type="ARBA" id="ARBA00022490"/>
    </source>
</evidence>
<dbReference type="Gene3D" id="3.40.50.800">
    <property type="entry name" value="Anticodon-binding domain"/>
    <property type="match status" value="1"/>
</dbReference>
<dbReference type="EC" id="6.1.1.3" evidence="13"/>
<accession>A0ABP9M2J3</accession>
<dbReference type="HAMAP" id="MF_00184">
    <property type="entry name" value="Thr_tRNA_synth"/>
    <property type="match status" value="1"/>
</dbReference>
<keyword evidence="5 13" id="KW-0479">Metal-binding</keyword>
<dbReference type="RefSeq" id="WP_345200893.1">
    <property type="nucleotide sequence ID" value="NZ_BAABHX010000002.1"/>
</dbReference>
<dbReference type="Gene3D" id="3.30.930.10">
    <property type="entry name" value="Bira Bifunctional Protein, Domain 2"/>
    <property type="match status" value="1"/>
</dbReference>